<comment type="caution">
    <text evidence="3">The sequence shown here is derived from an EMBL/GenBank/DDBJ whole genome shotgun (WGS) entry which is preliminary data.</text>
</comment>
<dbReference type="AlphaFoldDB" id="A0A724WU48"/>
<dbReference type="InterPro" id="IPR001296">
    <property type="entry name" value="Glyco_trans_1"/>
</dbReference>
<keyword evidence="1 3" id="KW-0808">Transferase</keyword>
<dbReference type="GO" id="GO:0009103">
    <property type="term" value="P:lipopolysaccharide biosynthetic process"/>
    <property type="evidence" value="ECO:0007669"/>
    <property type="project" value="TreeGrafter"/>
</dbReference>
<sequence>MKPHLLFLSWRDARHPKSGEAETFIHEMLRRISTTYRVTHLSVSFKGGSPMEYRDGITYLRYGTTASLIPYALYYYWSYAKTIDLVLDHLNGLHFFTPLYVPRHKRTLFLYQLVRERWSTTLFFPFSKLGEWTETRRLRWYKDSHALTISPSVVDELQSAGFTNSHITMLPPGLSFSPWSEQEWELKEHVPTFLYINRRNEKELQDVVESFLMVQREFPETRLWLIGIRNSSHLLQHLTLPLPKEVKDAITYYDSVTETETRSMMSRATALLFPSIREGIGFPIIEAAAVGTPSIVYDAPGVRDAVQYGMTGYMAKNKTPGALAAEMRACFRDSEEYEAIRTSAHHFARAMDWQQTDLKFQEWLRRALHDTK</sequence>
<dbReference type="PANTHER" id="PTHR46401">
    <property type="entry name" value="GLYCOSYLTRANSFERASE WBBK-RELATED"/>
    <property type="match status" value="1"/>
</dbReference>
<reference evidence="3" key="1">
    <citation type="journal article" date="2018" name="Genome Biol.">
        <title>SKESA: strategic k-mer extension for scrupulous assemblies.</title>
        <authorList>
            <person name="Souvorov A."/>
            <person name="Agarwala R."/>
            <person name="Lipman D.J."/>
        </authorList>
    </citation>
    <scope>NUCLEOTIDE SEQUENCE</scope>
    <source>
        <strain evidence="3">P125109</strain>
    </source>
</reference>
<dbReference type="CDD" id="cd03801">
    <property type="entry name" value="GT4_PimA-like"/>
    <property type="match status" value="1"/>
</dbReference>
<dbReference type="GO" id="GO:0016757">
    <property type="term" value="F:glycosyltransferase activity"/>
    <property type="evidence" value="ECO:0007669"/>
    <property type="project" value="InterPro"/>
</dbReference>
<evidence type="ECO:0000256" key="1">
    <source>
        <dbReference type="ARBA" id="ARBA00022679"/>
    </source>
</evidence>
<reference evidence="3" key="2">
    <citation type="submission" date="2019-01" db="EMBL/GenBank/DDBJ databases">
        <authorList>
            <consortium name="NCBI Pathogen Detection Project"/>
        </authorList>
    </citation>
    <scope>NUCLEOTIDE SEQUENCE</scope>
    <source>
        <strain evidence="3">P125109</strain>
    </source>
</reference>
<feature type="domain" description="Glycosyl transferase family 1" evidence="2">
    <location>
        <begin position="182"/>
        <end position="344"/>
    </location>
</feature>
<dbReference type="Gene3D" id="3.40.50.2000">
    <property type="entry name" value="Glycogen Phosphorylase B"/>
    <property type="match status" value="2"/>
</dbReference>
<evidence type="ECO:0000313" key="3">
    <source>
        <dbReference type="EMBL" id="HAE0521106.1"/>
    </source>
</evidence>
<dbReference type="SUPFAM" id="SSF53756">
    <property type="entry name" value="UDP-Glycosyltransferase/glycogen phosphorylase"/>
    <property type="match status" value="1"/>
</dbReference>
<organism evidence="3">
    <name type="scientific">Salmonella enteritidis PT4 (strain P125109)</name>
    <dbReference type="NCBI Taxonomy" id="550537"/>
    <lineage>
        <taxon>Bacteria</taxon>
        <taxon>Pseudomonadati</taxon>
        <taxon>Pseudomonadota</taxon>
        <taxon>Gammaproteobacteria</taxon>
        <taxon>Enterobacterales</taxon>
        <taxon>Enterobacteriaceae</taxon>
        <taxon>Salmonella</taxon>
    </lineage>
</organism>
<gene>
    <name evidence="3" type="ORF">G2720_25270</name>
</gene>
<dbReference type="PANTHER" id="PTHR46401:SF2">
    <property type="entry name" value="GLYCOSYLTRANSFERASE WBBK-RELATED"/>
    <property type="match status" value="1"/>
</dbReference>
<dbReference type="Pfam" id="PF00534">
    <property type="entry name" value="Glycos_transf_1"/>
    <property type="match status" value="1"/>
</dbReference>
<evidence type="ECO:0000259" key="2">
    <source>
        <dbReference type="Pfam" id="PF00534"/>
    </source>
</evidence>
<name>A0A724WU48_SALEP</name>
<accession>A0A724WU48</accession>
<protein>
    <submittedName>
        <fullName evidence="3">Glycosyltransferase</fullName>
    </submittedName>
</protein>
<proteinExistence type="predicted"/>
<dbReference type="EMBL" id="DAAQRD010000085">
    <property type="protein sequence ID" value="HAE0521106.1"/>
    <property type="molecule type" value="Genomic_DNA"/>
</dbReference>